<dbReference type="InterPro" id="IPR008972">
    <property type="entry name" value="Cupredoxin"/>
</dbReference>
<evidence type="ECO:0000256" key="2">
    <source>
        <dbReference type="SAM" id="SignalP"/>
    </source>
</evidence>
<dbReference type="EMBL" id="ML992692">
    <property type="protein sequence ID" value="KAF2208735.1"/>
    <property type="molecule type" value="Genomic_DNA"/>
</dbReference>
<evidence type="ECO:0000313" key="3">
    <source>
        <dbReference type="EMBL" id="KAF2208735.1"/>
    </source>
</evidence>
<keyword evidence="4" id="KW-1185">Reference proteome</keyword>
<dbReference type="AlphaFoldDB" id="A0A6A6F491"/>
<dbReference type="Gene3D" id="2.60.40.420">
    <property type="entry name" value="Cupredoxins - blue copper proteins"/>
    <property type="match status" value="1"/>
</dbReference>
<evidence type="ECO:0008006" key="5">
    <source>
        <dbReference type="Google" id="ProtNLM"/>
    </source>
</evidence>
<dbReference type="Proteomes" id="UP000799539">
    <property type="component" value="Unassembled WGS sequence"/>
</dbReference>
<dbReference type="SUPFAM" id="SSF49503">
    <property type="entry name" value="Cupredoxins"/>
    <property type="match status" value="1"/>
</dbReference>
<feature type="region of interest" description="Disordered" evidence="1">
    <location>
        <begin position="129"/>
        <end position="220"/>
    </location>
</feature>
<keyword evidence="2" id="KW-0732">Signal</keyword>
<evidence type="ECO:0000313" key="4">
    <source>
        <dbReference type="Proteomes" id="UP000799539"/>
    </source>
</evidence>
<name>A0A6A6F491_9PEZI</name>
<dbReference type="OrthoDB" id="2331100at2759"/>
<protein>
    <recommendedName>
        <fullName evidence="5">Phytocyanin domain-containing protein</fullName>
    </recommendedName>
</protein>
<feature type="compositionally biased region" description="Polar residues" evidence="1">
    <location>
        <begin position="196"/>
        <end position="215"/>
    </location>
</feature>
<dbReference type="PANTHER" id="PTHR34883:SF15">
    <property type="entry name" value="EXTRACELLULAR SERINE-RICH PROTEIN"/>
    <property type="match status" value="1"/>
</dbReference>
<feature type="signal peptide" evidence="2">
    <location>
        <begin position="1"/>
        <end position="20"/>
    </location>
</feature>
<dbReference type="PANTHER" id="PTHR34883">
    <property type="entry name" value="SERINE-RICH PROTEIN, PUTATIVE-RELATED-RELATED"/>
    <property type="match status" value="1"/>
</dbReference>
<sequence>MLSKTALTSAALALAGSAIAQTTHDVRVVQGQLAFEPTSLSNVAEGDSIRVSFDPNIPHDSISGSFANPCQYNSEAGVNSGILTASDGEFVFRVNSTDPSVYYCSVGSHCQAGMAFVVNPSGDNTYEAYSSGAQGTSSGDATGSAPAGGVVQPAGSSNGESSSSAAPTASETSSSGAVPTSSETSTASAPANTNEPTSTGSMPSASSPASQTPGNAASGLKSGLAMVGALAAAAAAFAL</sequence>
<feature type="chain" id="PRO_5025607346" description="Phytocyanin domain-containing protein" evidence="2">
    <location>
        <begin position="21"/>
        <end position="239"/>
    </location>
</feature>
<feature type="compositionally biased region" description="Polar residues" evidence="1">
    <location>
        <begin position="129"/>
        <end position="141"/>
    </location>
</feature>
<proteinExistence type="predicted"/>
<reference evidence="3" key="1">
    <citation type="journal article" date="2020" name="Stud. Mycol.">
        <title>101 Dothideomycetes genomes: a test case for predicting lifestyles and emergence of pathogens.</title>
        <authorList>
            <person name="Haridas S."/>
            <person name="Albert R."/>
            <person name="Binder M."/>
            <person name="Bloem J."/>
            <person name="Labutti K."/>
            <person name="Salamov A."/>
            <person name="Andreopoulos B."/>
            <person name="Baker S."/>
            <person name="Barry K."/>
            <person name="Bills G."/>
            <person name="Bluhm B."/>
            <person name="Cannon C."/>
            <person name="Castanera R."/>
            <person name="Culley D."/>
            <person name="Daum C."/>
            <person name="Ezra D."/>
            <person name="Gonzalez J."/>
            <person name="Henrissat B."/>
            <person name="Kuo A."/>
            <person name="Liang C."/>
            <person name="Lipzen A."/>
            <person name="Lutzoni F."/>
            <person name="Magnuson J."/>
            <person name="Mondo S."/>
            <person name="Nolan M."/>
            <person name="Ohm R."/>
            <person name="Pangilinan J."/>
            <person name="Park H.-J."/>
            <person name="Ramirez L."/>
            <person name="Alfaro M."/>
            <person name="Sun H."/>
            <person name="Tritt A."/>
            <person name="Yoshinaga Y."/>
            <person name="Zwiers L.-H."/>
            <person name="Turgeon B."/>
            <person name="Goodwin S."/>
            <person name="Spatafora J."/>
            <person name="Crous P."/>
            <person name="Grigoriev I."/>
        </authorList>
    </citation>
    <scope>NUCLEOTIDE SEQUENCE</scope>
    <source>
        <strain evidence="3">SCOH1-5</strain>
    </source>
</reference>
<feature type="compositionally biased region" description="Low complexity" evidence="1">
    <location>
        <begin position="154"/>
        <end position="195"/>
    </location>
</feature>
<dbReference type="InterPro" id="IPR052953">
    <property type="entry name" value="Ser-rich/MCO-related"/>
</dbReference>
<accession>A0A6A6F491</accession>
<evidence type="ECO:0000256" key="1">
    <source>
        <dbReference type="SAM" id="MobiDB-lite"/>
    </source>
</evidence>
<gene>
    <name evidence="3" type="ORF">CERZMDRAFT_87534</name>
</gene>
<organism evidence="3 4">
    <name type="scientific">Cercospora zeae-maydis SCOH1-5</name>
    <dbReference type="NCBI Taxonomy" id="717836"/>
    <lineage>
        <taxon>Eukaryota</taxon>
        <taxon>Fungi</taxon>
        <taxon>Dikarya</taxon>
        <taxon>Ascomycota</taxon>
        <taxon>Pezizomycotina</taxon>
        <taxon>Dothideomycetes</taxon>
        <taxon>Dothideomycetidae</taxon>
        <taxon>Mycosphaerellales</taxon>
        <taxon>Mycosphaerellaceae</taxon>
        <taxon>Cercospora</taxon>
    </lineage>
</organism>